<sequence>MAECTKVSSRLQKLVRRSGKSGRSLFQATAVFLLGAVSAQAQTNLTAEEQARLAAADGGQAPTATAIELPFEEPFDGKDLAGHWQLLNADKDSFVVENGILLALTSGGKNSLRNADTSNIFELQGVPPEGDFDLAIKGKLDPKTGYDEVWLGLRESPDNFIAAHLYVLTKGCGPALFLRTVANQPVMPEGEPVLTAANHSLFDGPIIKSVCDKAGRPLGDQILSNLFAEGFELTLSRRGLRYRTSLTLTVPDRGAQKPAGLETVHTNWIARMAPFGKPVFLLGQASRAGSGETLAEFDHFSIRRPQQ</sequence>
<protein>
    <submittedName>
        <fullName evidence="1">Uncharacterized protein</fullName>
    </submittedName>
</protein>
<dbReference type="EMBL" id="CXST01000002">
    <property type="protein sequence ID" value="CTQ44316.1"/>
    <property type="molecule type" value="Genomic_DNA"/>
</dbReference>
<organism evidence="1 2">
    <name type="scientific">Roseibium aggregatum</name>
    <dbReference type="NCBI Taxonomy" id="187304"/>
    <lineage>
        <taxon>Bacteria</taxon>
        <taxon>Pseudomonadati</taxon>
        <taxon>Pseudomonadota</taxon>
        <taxon>Alphaproteobacteria</taxon>
        <taxon>Hyphomicrobiales</taxon>
        <taxon>Stappiaceae</taxon>
        <taxon>Roseibium</taxon>
    </lineage>
</organism>
<dbReference type="Proteomes" id="UP000048926">
    <property type="component" value="Unassembled WGS sequence"/>
</dbReference>
<evidence type="ECO:0000313" key="2">
    <source>
        <dbReference type="Proteomes" id="UP000048926"/>
    </source>
</evidence>
<name>A0A0M6Y2I4_9HYPH</name>
<reference evidence="2" key="1">
    <citation type="submission" date="2015-07" db="EMBL/GenBank/DDBJ databases">
        <authorList>
            <person name="Rodrigo-Torres Lidia"/>
            <person name="Arahal R.David."/>
        </authorList>
    </citation>
    <scope>NUCLEOTIDE SEQUENCE [LARGE SCALE GENOMIC DNA]</scope>
    <source>
        <strain evidence="2">CECT 4801</strain>
    </source>
</reference>
<evidence type="ECO:0000313" key="1">
    <source>
        <dbReference type="EMBL" id="CTQ44316.1"/>
    </source>
</evidence>
<gene>
    <name evidence="1" type="ORF">LAL4801_02759</name>
</gene>
<keyword evidence="2" id="KW-1185">Reference proteome</keyword>
<dbReference type="RefSeq" id="WP_055657078.1">
    <property type="nucleotide sequence ID" value="NZ_CXST01000002.1"/>
</dbReference>
<proteinExistence type="predicted"/>
<accession>A0A0M6Y2I4</accession>
<dbReference type="OrthoDB" id="8115056at2"/>
<dbReference type="STRING" id="187304.B0E33_09490"/>
<dbReference type="AlphaFoldDB" id="A0A0M6Y2I4"/>